<reference evidence="1" key="1">
    <citation type="journal article" date="2011" name="PLoS Biol.">
        <title>Gene gain and loss during evolution of obligate parasitism in the white rust pathogen of Arabidopsis thaliana.</title>
        <authorList>
            <person name="Kemen E."/>
            <person name="Gardiner A."/>
            <person name="Schultz-Larsen T."/>
            <person name="Kemen A.C."/>
            <person name="Balmuth A.L."/>
            <person name="Robert-Seilaniantz A."/>
            <person name="Bailey K."/>
            <person name="Holub E."/>
            <person name="Studholme D.J."/>
            <person name="Maclean D."/>
            <person name="Jones J.D."/>
        </authorList>
    </citation>
    <scope>NUCLEOTIDE SEQUENCE</scope>
</reference>
<dbReference type="HOGENOM" id="CLU_591211_0_0_1"/>
<protein>
    <submittedName>
        <fullName evidence="1">Retrotransposon protein putative</fullName>
    </submittedName>
</protein>
<dbReference type="PANTHER" id="PTHR24559">
    <property type="entry name" value="TRANSPOSON TY3-I GAG-POL POLYPROTEIN"/>
    <property type="match status" value="1"/>
</dbReference>
<dbReference type="InterPro" id="IPR053134">
    <property type="entry name" value="RNA-dir_DNA_polymerase"/>
</dbReference>
<evidence type="ECO:0000313" key="1">
    <source>
        <dbReference type="EMBL" id="CCA26000.1"/>
    </source>
</evidence>
<dbReference type="SUPFAM" id="SSF56672">
    <property type="entry name" value="DNA/RNA polymerases"/>
    <property type="match status" value="1"/>
</dbReference>
<organism evidence="1">
    <name type="scientific">Albugo laibachii Nc14</name>
    <dbReference type="NCBI Taxonomy" id="890382"/>
    <lineage>
        <taxon>Eukaryota</taxon>
        <taxon>Sar</taxon>
        <taxon>Stramenopiles</taxon>
        <taxon>Oomycota</taxon>
        <taxon>Peronosporomycetes</taxon>
        <taxon>Albuginales</taxon>
        <taxon>Albuginaceae</taxon>
        <taxon>Albugo</taxon>
    </lineage>
</organism>
<accession>F0WX12</accession>
<dbReference type="InterPro" id="IPR043502">
    <property type="entry name" value="DNA/RNA_pol_sf"/>
</dbReference>
<proteinExistence type="predicted"/>
<reference evidence="1" key="2">
    <citation type="submission" date="2011-02" db="EMBL/GenBank/DDBJ databases">
        <authorList>
            <person name="MacLean D."/>
        </authorList>
    </citation>
    <scope>NUCLEOTIDE SEQUENCE</scope>
</reference>
<gene>
    <name evidence="1" type="primary">AlNc14C339G10768</name>
    <name evidence="1" type="ORF">ALNC14_121440</name>
</gene>
<dbReference type="EMBL" id="FR824384">
    <property type="protein sequence ID" value="CCA26000.1"/>
    <property type="molecule type" value="Genomic_DNA"/>
</dbReference>
<dbReference type="Gene3D" id="3.10.10.10">
    <property type="entry name" value="HIV Type 1 Reverse Transcriptase, subunit A, domain 1"/>
    <property type="match status" value="1"/>
</dbReference>
<sequence length="501" mass="58371">MSTPMTSDQHAQLLHSMVAIMERKAQLLELDESFQLYKEQVEQYFFAKGVYWKSPELTQRILAVTNVDDFFIKFEREFVPADLQERLREEMNNLRERDCRDLPDYVGKSRHVVTQVLRGKSFSTVAVKRCQKPLLSRWTLNALIHRDIPEEPRTTDRSTGRTKTVVNIDQTIVQSQWTLATCRFRLATNVATEICALRAQRSGRNNQQHVNSVDSREDEQERIIYDRATISAVEAQKKTEIEPIGLELSSSGSDMPAQSRLLVRDEVIGNKSVKILINSARRFDGTWTSRQATKRVEDTIRMEVMEFPKMQFTEWDLPDTHDLIFGQSWFTKYNPKIDWCTQQIEVADHTKFEDVECPTFQEKMKKPLEIPQELKPVLDEYKDVFPEQLPNEMPPTRSVNFEFQMKPDAVPSSRAPFRLSKVEQDALQQFVEENIRKGWIEVSKSPCVSNIFGIPKKNLTTGKFPRRDEWLRSGNSKIPIRWVIDYRYVNSMSIVAKILLP</sequence>
<name>F0WX12_9STRA</name>
<dbReference type="AlphaFoldDB" id="F0WX12"/>
<dbReference type="PANTHER" id="PTHR24559:SF451">
    <property type="entry name" value="REVERSE TRANSCRIPTASE"/>
    <property type="match status" value="1"/>
</dbReference>